<dbReference type="InterPro" id="IPR027417">
    <property type="entry name" value="P-loop_NTPase"/>
</dbReference>
<dbReference type="RefSeq" id="XP_032823640.1">
    <property type="nucleotide sequence ID" value="XM_032967749.1"/>
</dbReference>
<reference evidence="3" key="1">
    <citation type="submission" date="2025-08" db="UniProtKB">
        <authorList>
            <consortium name="RefSeq"/>
        </authorList>
    </citation>
    <scope>IDENTIFICATION</scope>
    <source>
        <tissue evidence="3">Sperm</tissue>
    </source>
</reference>
<dbReference type="InterPro" id="IPR005225">
    <property type="entry name" value="Small_GTP-bd"/>
</dbReference>
<sequence length="217" mass="24812">MVPARRTRSWSHTSGRAMVETFKVAVLGAPGVGKTSIIRQFVSNEFGETYAPTRTRAVYAPALVMNERVLELRILDVPPIASFPLNSFQEWSDTRCRGLRSAHAYVLVYDICCFESFEYIKVLRQQILDCRATEVPILIVGNKRDLQRRRVMPRRTVAQLVKKSWKCGYVECSAKHNWRVLLLFRELLRGVGCGGCKFAHPSIRLHGALRRNRCSVM</sequence>
<dbReference type="SMART" id="SM00174">
    <property type="entry name" value="RHO"/>
    <property type="match status" value="1"/>
</dbReference>
<dbReference type="PRINTS" id="PR00449">
    <property type="entry name" value="RASTRNSFRMNG"/>
</dbReference>
<evidence type="ECO:0000313" key="2">
    <source>
        <dbReference type="Proteomes" id="UP001318040"/>
    </source>
</evidence>
<name>A0AAJ7X729_PETMA</name>
<organism evidence="2 3">
    <name type="scientific">Petromyzon marinus</name>
    <name type="common">Sea lamprey</name>
    <dbReference type="NCBI Taxonomy" id="7757"/>
    <lineage>
        <taxon>Eukaryota</taxon>
        <taxon>Metazoa</taxon>
        <taxon>Chordata</taxon>
        <taxon>Craniata</taxon>
        <taxon>Vertebrata</taxon>
        <taxon>Cyclostomata</taxon>
        <taxon>Hyperoartia</taxon>
        <taxon>Petromyzontiformes</taxon>
        <taxon>Petromyzontidae</taxon>
        <taxon>Petromyzon</taxon>
    </lineage>
</organism>
<dbReference type="SUPFAM" id="SSF52540">
    <property type="entry name" value="P-loop containing nucleoside triphosphate hydrolases"/>
    <property type="match status" value="1"/>
</dbReference>
<dbReference type="NCBIfam" id="TIGR00231">
    <property type="entry name" value="small_GTP"/>
    <property type="match status" value="1"/>
</dbReference>
<dbReference type="Pfam" id="PF00071">
    <property type="entry name" value="Ras"/>
    <property type="match status" value="1"/>
</dbReference>
<dbReference type="AlphaFoldDB" id="A0AAJ7X729"/>
<keyword evidence="2" id="KW-1185">Reference proteome</keyword>
<proteinExistence type="predicted"/>
<dbReference type="InterPro" id="IPR052661">
    <property type="entry name" value="Ras-like_GTPase_Reg"/>
</dbReference>
<dbReference type="GeneID" id="116950184"/>
<gene>
    <name evidence="3" type="primary">RASL10B</name>
</gene>
<dbReference type="PANTHER" id="PTHR46350">
    <property type="entry name" value="RAS LIKE FAMILY 10 MEMBER B-RELATED"/>
    <property type="match status" value="1"/>
</dbReference>
<evidence type="ECO:0000313" key="3">
    <source>
        <dbReference type="RefSeq" id="XP_032823640.1"/>
    </source>
</evidence>
<dbReference type="InterPro" id="IPR001806">
    <property type="entry name" value="Small_GTPase"/>
</dbReference>
<dbReference type="SMART" id="SM00173">
    <property type="entry name" value="RAS"/>
    <property type="match status" value="1"/>
</dbReference>
<protein>
    <submittedName>
        <fullName evidence="3">Ras-like protein family member 10B</fullName>
    </submittedName>
</protein>
<keyword evidence="1" id="KW-0547">Nucleotide-binding</keyword>
<dbReference type="GO" id="GO:0005525">
    <property type="term" value="F:GTP binding"/>
    <property type="evidence" value="ECO:0007669"/>
    <property type="project" value="InterPro"/>
</dbReference>
<dbReference type="SMART" id="SM00175">
    <property type="entry name" value="RAB"/>
    <property type="match status" value="1"/>
</dbReference>
<dbReference type="CTD" id="91608"/>
<dbReference type="GO" id="GO:0003924">
    <property type="term" value="F:GTPase activity"/>
    <property type="evidence" value="ECO:0007669"/>
    <property type="project" value="InterPro"/>
</dbReference>
<dbReference type="Proteomes" id="UP001318040">
    <property type="component" value="Chromosome 38"/>
</dbReference>
<dbReference type="PANTHER" id="PTHR46350:SF2">
    <property type="entry name" value="RAS LIKE FAMILY 10 MEMBER B"/>
    <property type="match status" value="1"/>
</dbReference>
<dbReference type="PROSITE" id="PS51419">
    <property type="entry name" value="RAB"/>
    <property type="match status" value="1"/>
</dbReference>
<dbReference type="Gene3D" id="3.40.50.300">
    <property type="entry name" value="P-loop containing nucleotide triphosphate hydrolases"/>
    <property type="match status" value="1"/>
</dbReference>
<dbReference type="KEGG" id="pmrn:116950184"/>
<accession>A0AAJ7X729</accession>
<evidence type="ECO:0000256" key="1">
    <source>
        <dbReference type="ARBA" id="ARBA00022741"/>
    </source>
</evidence>
<dbReference type="PROSITE" id="PS51421">
    <property type="entry name" value="RAS"/>
    <property type="match status" value="1"/>
</dbReference>